<proteinExistence type="inferred from homology"/>
<evidence type="ECO:0000256" key="3">
    <source>
        <dbReference type="ARBA" id="ARBA00022214"/>
    </source>
</evidence>
<dbReference type="Gene3D" id="3.10.450.30">
    <property type="entry name" value="Microbial ribonucleases"/>
    <property type="match status" value="1"/>
</dbReference>
<dbReference type="RefSeq" id="WP_308863674.1">
    <property type="nucleotide sequence ID" value="NZ_JAVHUL010000010.1"/>
</dbReference>
<comment type="caution">
    <text evidence="9">The sequence shown here is derived from an EMBL/GenBank/DDBJ whole genome shotgun (WGS) entry which is preliminary data.</text>
</comment>
<sequence>MKQQNYKGKNKSRLKKILPYVVLVLLAITGIRSYFQENKDEQGPIPAESVQNGNLEDHKDSSSNTNSSAIVQLTKANTVIAYVKKYERLPKYYLTKNEAKKRGWQPHKGNLCEVLPGKAIGGDYFGNREGRLPNRKGRKYYEADINYDCGGRNANRLVYSNDGLIFTTKDHYKTFQKQ</sequence>
<organism evidence="9 10">
    <name type="scientific">Mesonia profundi</name>
    <dbReference type="NCBI Taxonomy" id="3070998"/>
    <lineage>
        <taxon>Bacteria</taxon>
        <taxon>Pseudomonadati</taxon>
        <taxon>Bacteroidota</taxon>
        <taxon>Flavobacteriia</taxon>
        <taxon>Flavobacteriales</taxon>
        <taxon>Flavobacteriaceae</taxon>
        <taxon>Mesonia</taxon>
    </lineage>
</organism>
<dbReference type="InterPro" id="IPR016191">
    <property type="entry name" value="Ribonuclease/ribotoxin"/>
</dbReference>
<dbReference type="Pfam" id="PF00545">
    <property type="entry name" value="Ribonuclease"/>
    <property type="match status" value="1"/>
</dbReference>
<feature type="transmembrane region" description="Helical" evidence="8">
    <location>
        <begin position="17"/>
        <end position="35"/>
    </location>
</feature>
<comment type="subcellular location">
    <subcellularLocation>
        <location evidence="1">Secreted</location>
    </subcellularLocation>
</comment>
<keyword evidence="10" id="KW-1185">Reference proteome</keyword>
<evidence type="ECO:0000313" key="10">
    <source>
        <dbReference type="Proteomes" id="UP001230915"/>
    </source>
</evidence>
<keyword evidence="4" id="KW-0964">Secreted</keyword>
<keyword evidence="5" id="KW-0540">Nuclease</keyword>
<evidence type="ECO:0000256" key="6">
    <source>
        <dbReference type="ARBA" id="ARBA00022801"/>
    </source>
</evidence>
<evidence type="ECO:0000256" key="1">
    <source>
        <dbReference type="ARBA" id="ARBA00004613"/>
    </source>
</evidence>
<keyword evidence="8" id="KW-0472">Membrane</keyword>
<dbReference type="InterPro" id="IPR000026">
    <property type="entry name" value="N1-like"/>
</dbReference>
<dbReference type="PRINTS" id="PR00117">
    <property type="entry name" value="BARNASE"/>
</dbReference>
<name>A0ABU0ZZX6_9FLAO</name>
<reference evidence="9 10" key="1">
    <citation type="submission" date="2023-08" db="EMBL/GenBank/DDBJ databases">
        <title>Mesonia sp. MT50, isolated from deep-sea sediment of the Mariana Trench.</title>
        <authorList>
            <person name="Fu H."/>
        </authorList>
    </citation>
    <scope>NUCLEOTIDE SEQUENCE [LARGE SCALE GENOMIC DNA]</scope>
    <source>
        <strain evidence="9 10">MT50</strain>
    </source>
</reference>
<evidence type="ECO:0000256" key="7">
    <source>
        <dbReference type="SAM" id="MobiDB-lite"/>
    </source>
</evidence>
<evidence type="ECO:0000256" key="2">
    <source>
        <dbReference type="ARBA" id="ARBA00009006"/>
    </source>
</evidence>
<keyword evidence="8" id="KW-1133">Transmembrane helix</keyword>
<dbReference type="Proteomes" id="UP001230915">
    <property type="component" value="Unassembled WGS sequence"/>
</dbReference>
<keyword evidence="8" id="KW-0812">Transmembrane</keyword>
<protein>
    <recommendedName>
        <fullName evidence="3">Ribonuclease</fullName>
    </recommendedName>
</protein>
<dbReference type="EMBL" id="JAVHUL010000010">
    <property type="protein sequence ID" value="MDQ7916996.1"/>
    <property type="molecule type" value="Genomic_DNA"/>
</dbReference>
<accession>A0ABU0ZZX6</accession>
<evidence type="ECO:0000256" key="8">
    <source>
        <dbReference type="SAM" id="Phobius"/>
    </source>
</evidence>
<dbReference type="InterPro" id="IPR001887">
    <property type="entry name" value="Barnase"/>
</dbReference>
<evidence type="ECO:0000313" key="9">
    <source>
        <dbReference type="EMBL" id="MDQ7916996.1"/>
    </source>
</evidence>
<keyword evidence="6" id="KW-0378">Hydrolase</keyword>
<evidence type="ECO:0000256" key="5">
    <source>
        <dbReference type="ARBA" id="ARBA00022722"/>
    </source>
</evidence>
<comment type="similarity">
    <text evidence="2">Belongs to the ribonuclease N1/T1 family.</text>
</comment>
<feature type="region of interest" description="Disordered" evidence="7">
    <location>
        <begin position="40"/>
        <end position="67"/>
    </location>
</feature>
<dbReference type="SUPFAM" id="SSF53933">
    <property type="entry name" value="Microbial ribonucleases"/>
    <property type="match status" value="1"/>
</dbReference>
<gene>
    <name evidence="9" type="ORF">RBU60_05360</name>
</gene>
<evidence type="ECO:0000256" key="4">
    <source>
        <dbReference type="ARBA" id="ARBA00022525"/>
    </source>
</evidence>